<keyword evidence="5 11" id="KW-0067">ATP-binding</keyword>
<feature type="domain" description="UvrD-like helicase ATP-binding" evidence="12">
    <location>
        <begin position="2"/>
        <end position="271"/>
    </location>
</feature>
<evidence type="ECO:0000256" key="3">
    <source>
        <dbReference type="ARBA" id="ARBA00022801"/>
    </source>
</evidence>
<evidence type="ECO:0000256" key="8">
    <source>
        <dbReference type="ARBA" id="ARBA00034617"/>
    </source>
</evidence>
<reference evidence="13 14" key="1">
    <citation type="submission" date="2023-07" db="EMBL/GenBank/DDBJ databases">
        <title>Sequencing the genomes of 1000 actinobacteria strains.</title>
        <authorList>
            <person name="Klenk H.-P."/>
        </authorList>
    </citation>
    <scope>NUCLEOTIDE SEQUENCE [LARGE SCALE GENOMIC DNA]</scope>
    <source>
        <strain evidence="13 14">DSM 44711</strain>
    </source>
</reference>
<dbReference type="Gene3D" id="3.40.50.300">
    <property type="entry name" value="P-loop containing nucleotide triphosphate hydrolases"/>
    <property type="match status" value="2"/>
</dbReference>
<dbReference type="PANTHER" id="PTHR11070">
    <property type="entry name" value="UVRD / RECB / PCRA DNA HELICASE FAMILY MEMBER"/>
    <property type="match status" value="1"/>
</dbReference>
<dbReference type="Proteomes" id="UP001183629">
    <property type="component" value="Unassembled WGS sequence"/>
</dbReference>
<dbReference type="PROSITE" id="PS51198">
    <property type="entry name" value="UVRD_HELICASE_ATP_BIND"/>
    <property type="match status" value="1"/>
</dbReference>
<evidence type="ECO:0000256" key="10">
    <source>
        <dbReference type="ARBA" id="ARBA00048988"/>
    </source>
</evidence>
<dbReference type="EMBL" id="JAVDYC010000001">
    <property type="protein sequence ID" value="MDR7322435.1"/>
    <property type="molecule type" value="Genomic_DNA"/>
</dbReference>
<keyword evidence="3 11" id="KW-0378">Hydrolase</keyword>
<keyword evidence="7" id="KW-0413">Isomerase</keyword>
<gene>
    <name evidence="13" type="ORF">J2S44_002685</name>
</gene>
<comment type="similarity">
    <text evidence="1">Belongs to the helicase family. UvrD subfamily.</text>
</comment>
<dbReference type="InterPro" id="IPR014016">
    <property type="entry name" value="UvrD-like_ATP-bd"/>
</dbReference>
<evidence type="ECO:0000256" key="9">
    <source>
        <dbReference type="ARBA" id="ARBA00034808"/>
    </source>
</evidence>
<evidence type="ECO:0000313" key="13">
    <source>
        <dbReference type="EMBL" id="MDR7322435.1"/>
    </source>
</evidence>
<protein>
    <recommendedName>
        <fullName evidence="9">DNA 3'-5' helicase</fullName>
        <ecNumber evidence="9">5.6.2.4</ecNumber>
    </recommendedName>
</protein>
<dbReference type="GO" id="GO:0005524">
    <property type="term" value="F:ATP binding"/>
    <property type="evidence" value="ECO:0007669"/>
    <property type="project" value="UniProtKB-UniRule"/>
</dbReference>
<comment type="catalytic activity">
    <reaction evidence="10">
        <text>ATP + H2O = ADP + phosphate + H(+)</text>
        <dbReference type="Rhea" id="RHEA:13065"/>
        <dbReference type="ChEBI" id="CHEBI:15377"/>
        <dbReference type="ChEBI" id="CHEBI:15378"/>
        <dbReference type="ChEBI" id="CHEBI:30616"/>
        <dbReference type="ChEBI" id="CHEBI:43474"/>
        <dbReference type="ChEBI" id="CHEBI:456216"/>
        <dbReference type="EC" id="5.6.2.4"/>
    </reaction>
</comment>
<dbReference type="InterPro" id="IPR027417">
    <property type="entry name" value="P-loop_NTPase"/>
</dbReference>
<dbReference type="GO" id="GO:0016787">
    <property type="term" value="F:hydrolase activity"/>
    <property type="evidence" value="ECO:0007669"/>
    <property type="project" value="UniProtKB-UniRule"/>
</dbReference>
<dbReference type="Pfam" id="PF00580">
    <property type="entry name" value="UvrD-helicase"/>
    <property type="match status" value="1"/>
</dbReference>
<dbReference type="RefSeq" id="WP_310412826.1">
    <property type="nucleotide sequence ID" value="NZ_JAVDYC010000001.1"/>
</dbReference>
<evidence type="ECO:0000256" key="4">
    <source>
        <dbReference type="ARBA" id="ARBA00022806"/>
    </source>
</evidence>
<keyword evidence="4 11" id="KW-0347">Helicase</keyword>
<comment type="catalytic activity">
    <reaction evidence="8">
        <text>Couples ATP hydrolysis with the unwinding of duplex DNA by translocating in the 3'-5' direction.</text>
        <dbReference type="EC" id="5.6.2.4"/>
    </reaction>
</comment>
<dbReference type="InterPro" id="IPR000212">
    <property type="entry name" value="DNA_helicase_UvrD/REP"/>
</dbReference>
<evidence type="ECO:0000256" key="1">
    <source>
        <dbReference type="ARBA" id="ARBA00009922"/>
    </source>
</evidence>
<comment type="caution">
    <text evidence="13">The sequence shown here is derived from an EMBL/GenBank/DDBJ whole genome shotgun (WGS) entry which is preliminary data.</text>
</comment>
<keyword evidence="6" id="KW-0238">DNA-binding</keyword>
<dbReference type="AlphaFoldDB" id="A0AAE4CRX3"/>
<dbReference type="GO" id="GO:0003677">
    <property type="term" value="F:DNA binding"/>
    <property type="evidence" value="ECO:0007669"/>
    <property type="project" value="UniProtKB-KW"/>
</dbReference>
<sequence length="576" mass="62626">MPAYPPEKEALLEIGKRNVVIVAPPGCGKTEALALRAKGLIQSGEVRAPQRILALTFSNRARDNLNARLRITLGDALYLRCMTVSNFHGFAARVYRAHAATIGLSPESVMPEKGWLGSALQSLGANSKMARQAESIIREVKLKPFSDEQVLESLASMGADYALQVERLRISEDRLDFPDLLRHCQRILAVEAVSALYRGHFGGVLVDEFQDLTEQQLDIVMALGGDNMTLAGDPAQAIYSFAGADVEAVSRRIAELSDVKRVEFTQSYRSSPHVLKVVNAIGGPLGVPSLSSVEPEKWFNGGVVSCRKFVGEAEEADYVFDLCSALMVKDPKLSIGVISRVNYRRGTVDNRFRSTDLFPVRLWENPAYSPEVIKILRREVQKISLAGGLDEASKWDLLESGCLAAVEPTDVDLLADMQQALEFLSGEIAGGITLEASVLGLRVSENELAPIGPGAHLLNAHVGKGQQFDWVCVVGVEEGLIPDFRAKDAKSIAEERRTLLVMASRAKYGILATSVSHVNGLYGPRMVTVSRWWEILEGASTSQYANPRDLANVMTPNKEADAVESPADVAVNPTSG</sequence>
<dbReference type="SUPFAM" id="SSF52540">
    <property type="entry name" value="P-loop containing nucleoside triphosphate hydrolases"/>
    <property type="match status" value="1"/>
</dbReference>
<keyword evidence="2 11" id="KW-0547">Nucleotide-binding</keyword>
<evidence type="ECO:0000313" key="14">
    <source>
        <dbReference type="Proteomes" id="UP001183629"/>
    </source>
</evidence>
<keyword evidence="14" id="KW-1185">Reference proteome</keyword>
<dbReference type="InterPro" id="IPR013986">
    <property type="entry name" value="DExx_box_DNA_helicase_dom_sf"/>
</dbReference>
<evidence type="ECO:0000259" key="12">
    <source>
        <dbReference type="PROSITE" id="PS51198"/>
    </source>
</evidence>
<dbReference type="CDD" id="cd17932">
    <property type="entry name" value="DEXQc_UvrD"/>
    <property type="match status" value="1"/>
</dbReference>
<feature type="binding site" evidence="11">
    <location>
        <begin position="23"/>
        <end position="30"/>
    </location>
    <ligand>
        <name>ATP</name>
        <dbReference type="ChEBI" id="CHEBI:30616"/>
    </ligand>
</feature>
<accession>A0AAE4CRX3</accession>
<dbReference type="InterPro" id="IPR014017">
    <property type="entry name" value="DNA_helicase_UvrD-like_C"/>
</dbReference>
<dbReference type="PANTHER" id="PTHR11070:SF2">
    <property type="entry name" value="ATP-DEPENDENT DNA HELICASE SRS2"/>
    <property type="match status" value="1"/>
</dbReference>
<evidence type="ECO:0000256" key="11">
    <source>
        <dbReference type="PROSITE-ProRule" id="PRU00560"/>
    </source>
</evidence>
<evidence type="ECO:0000256" key="2">
    <source>
        <dbReference type="ARBA" id="ARBA00022741"/>
    </source>
</evidence>
<evidence type="ECO:0000256" key="5">
    <source>
        <dbReference type="ARBA" id="ARBA00022840"/>
    </source>
</evidence>
<name>A0AAE4CRX3_9ACTN</name>
<dbReference type="GO" id="GO:0043138">
    <property type="term" value="F:3'-5' DNA helicase activity"/>
    <property type="evidence" value="ECO:0007669"/>
    <property type="project" value="UniProtKB-EC"/>
</dbReference>
<evidence type="ECO:0000256" key="7">
    <source>
        <dbReference type="ARBA" id="ARBA00023235"/>
    </source>
</evidence>
<dbReference type="Gene3D" id="1.10.10.160">
    <property type="match status" value="1"/>
</dbReference>
<dbReference type="GO" id="GO:0000725">
    <property type="term" value="P:recombinational repair"/>
    <property type="evidence" value="ECO:0007669"/>
    <property type="project" value="TreeGrafter"/>
</dbReference>
<organism evidence="13 14">
    <name type="scientific">Catenuloplanes niger</name>
    <dbReference type="NCBI Taxonomy" id="587534"/>
    <lineage>
        <taxon>Bacteria</taxon>
        <taxon>Bacillati</taxon>
        <taxon>Actinomycetota</taxon>
        <taxon>Actinomycetes</taxon>
        <taxon>Micromonosporales</taxon>
        <taxon>Micromonosporaceae</taxon>
        <taxon>Catenuloplanes</taxon>
    </lineage>
</organism>
<proteinExistence type="inferred from homology"/>
<evidence type="ECO:0000256" key="6">
    <source>
        <dbReference type="ARBA" id="ARBA00023125"/>
    </source>
</evidence>
<dbReference type="Pfam" id="PF13361">
    <property type="entry name" value="UvrD_C"/>
    <property type="match status" value="1"/>
</dbReference>
<dbReference type="EC" id="5.6.2.4" evidence="9"/>